<dbReference type="PANTHER" id="PTHR33525:SF6">
    <property type="entry name" value="HDOD DOMAIN-CONTAINING PROTEIN"/>
    <property type="match status" value="1"/>
</dbReference>
<organism evidence="2 3">
    <name type="scientific">Methylophaga thiooxydans</name>
    <dbReference type="NCBI Taxonomy" id="392484"/>
    <lineage>
        <taxon>Bacteria</taxon>
        <taxon>Pseudomonadati</taxon>
        <taxon>Pseudomonadota</taxon>
        <taxon>Gammaproteobacteria</taxon>
        <taxon>Thiotrichales</taxon>
        <taxon>Piscirickettsiaceae</taxon>
        <taxon>Methylophaga</taxon>
    </lineage>
</organism>
<evidence type="ECO:0000313" key="2">
    <source>
        <dbReference type="EMBL" id="KGM07954.1"/>
    </source>
</evidence>
<name>A0A0A0BLH1_9GAMM</name>
<dbReference type="EMBL" id="JRQD01000001">
    <property type="protein sequence ID" value="KGM07954.1"/>
    <property type="molecule type" value="Genomic_DNA"/>
</dbReference>
<reference evidence="2 3" key="1">
    <citation type="submission" date="2014-09" db="EMBL/GenBank/DDBJ databases">
        <authorList>
            <person name="Grob C."/>
            <person name="Taubert M."/>
            <person name="Howat A.M."/>
            <person name="Burns O.J."/>
            <person name="Dixon J.L."/>
            <person name="Chen Y."/>
            <person name="Murrell J.C."/>
        </authorList>
    </citation>
    <scope>NUCLEOTIDE SEQUENCE [LARGE SCALE GENOMIC DNA]</scope>
    <source>
        <strain evidence="2">L4</strain>
    </source>
</reference>
<dbReference type="SUPFAM" id="SSF109604">
    <property type="entry name" value="HD-domain/PDEase-like"/>
    <property type="match status" value="1"/>
</dbReference>
<proteinExistence type="predicted"/>
<protein>
    <recommendedName>
        <fullName evidence="1">HDOD domain-containing protein</fullName>
    </recommendedName>
</protein>
<comment type="caution">
    <text evidence="2">The sequence shown here is derived from an EMBL/GenBank/DDBJ whole genome shotgun (WGS) entry which is preliminary data.</text>
</comment>
<dbReference type="InterPro" id="IPR013976">
    <property type="entry name" value="HDOD"/>
</dbReference>
<dbReference type="PROSITE" id="PS51833">
    <property type="entry name" value="HDOD"/>
    <property type="match status" value="1"/>
</dbReference>
<feature type="domain" description="HDOD" evidence="1">
    <location>
        <begin position="18"/>
        <end position="214"/>
    </location>
</feature>
<dbReference type="InterPro" id="IPR052340">
    <property type="entry name" value="RNase_Y/CdgJ"/>
</dbReference>
<dbReference type="PANTHER" id="PTHR33525">
    <property type="match status" value="1"/>
</dbReference>
<dbReference type="Pfam" id="PF08668">
    <property type="entry name" value="HDOD"/>
    <property type="match status" value="1"/>
</dbReference>
<evidence type="ECO:0000313" key="3">
    <source>
        <dbReference type="Proteomes" id="UP000029999"/>
    </source>
</evidence>
<dbReference type="Proteomes" id="UP000029999">
    <property type="component" value="Unassembled WGS sequence"/>
</dbReference>
<dbReference type="STRING" id="392484.LP43_0372"/>
<accession>A0A0A0BLH1</accession>
<sequence>MLDITETNAQAITSQFSIPPKPTVLIAIQQELAKPDPDPVDFADVIAQDVALSAVVLKTVNSPIFGVSRELSDIRQAVILLGADKLKHLITYFTLRKSLGGKASISLEKFWDNTMEVATMSQLVLKYMADKVDLHPEDLYALGLFRDCGIPLMAMKYDNYKDVLFEANHSPHHVFTDIEEGHYRTNHAIVGYFVASSWNLPKSLCELVLRHHEPDFINDESVTESQKDLYCLIKIASKAATKYKYGKIDAEWPMAKELVLTRLGMSDIDYEDMLADLLEEYHSQYGEL</sequence>
<evidence type="ECO:0000259" key="1">
    <source>
        <dbReference type="PROSITE" id="PS51833"/>
    </source>
</evidence>
<gene>
    <name evidence="2" type="ORF">LP43_0372</name>
</gene>
<dbReference type="AlphaFoldDB" id="A0A0A0BLH1"/>
<dbReference type="Gene3D" id="1.10.3210.10">
    <property type="entry name" value="Hypothetical protein af1432"/>
    <property type="match status" value="1"/>
</dbReference>